<accession>A0AAE0SXC4</accession>
<evidence type="ECO:0000256" key="3">
    <source>
        <dbReference type="ARBA" id="ARBA00014910"/>
    </source>
</evidence>
<evidence type="ECO:0000256" key="2">
    <source>
        <dbReference type="ARBA" id="ARBA00010411"/>
    </source>
</evidence>
<keyword evidence="5" id="KW-0677">Repeat</keyword>
<comment type="function">
    <text evidence="10">Essential for the assembly of the distal half of centrioles, required for centriole elongation. Acts as a negative regulator of centriole elongation.</text>
</comment>
<evidence type="ECO:0000256" key="11">
    <source>
        <dbReference type="SAM" id="Coils"/>
    </source>
</evidence>
<evidence type="ECO:0000256" key="4">
    <source>
        <dbReference type="ARBA" id="ARBA00022490"/>
    </source>
</evidence>
<evidence type="ECO:0000256" key="1">
    <source>
        <dbReference type="ARBA" id="ARBA00004114"/>
    </source>
</evidence>
<evidence type="ECO:0000256" key="9">
    <source>
        <dbReference type="ARBA" id="ARBA00031694"/>
    </source>
</evidence>
<comment type="subcellular location">
    <subcellularLocation>
        <location evidence="1">Cytoplasm</location>
        <location evidence="1">Cytoskeleton</location>
        <location evidence="1">Microtubule organizing center</location>
        <location evidence="1">Centrosome</location>
        <location evidence="1">Centriole</location>
    </subcellularLocation>
</comment>
<protein>
    <recommendedName>
        <fullName evidence="3">Centrosomal protein POC5</fullName>
    </recommendedName>
    <alternativeName>
        <fullName evidence="9">Protein of centriole 5</fullName>
    </alternativeName>
</protein>
<reference evidence="13" key="3">
    <citation type="submission" date="2023-05" db="EMBL/GenBank/DDBJ databases">
        <authorList>
            <person name="Smith C.H."/>
        </authorList>
    </citation>
    <scope>NUCLEOTIDE SEQUENCE</scope>
    <source>
        <strain evidence="13">CHS0354</strain>
        <tissue evidence="13">Mantle</tissue>
    </source>
</reference>
<dbReference type="AlphaFoldDB" id="A0AAE0SXC4"/>
<dbReference type="PANTHER" id="PTHR28618:SF1">
    <property type="entry name" value="CENTROSOMAL PROTEIN POC5"/>
    <property type="match status" value="1"/>
</dbReference>
<feature type="compositionally biased region" description="Polar residues" evidence="12">
    <location>
        <begin position="412"/>
        <end position="422"/>
    </location>
</feature>
<proteinExistence type="inferred from homology"/>
<organism evidence="13 14">
    <name type="scientific">Potamilus streckersoni</name>
    <dbReference type="NCBI Taxonomy" id="2493646"/>
    <lineage>
        <taxon>Eukaryota</taxon>
        <taxon>Metazoa</taxon>
        <taxon>Spiralia</taxon>
        <taxon>Lophotrochozoa</taxon>
        <taxon>Mollusca</taxon>
        <taxon>Bivalvia</taxon>
        <taxon>Autobranchia</taxon>
        <taxon>Heteroconchia</taxon>
        <taxon>Palaeoheterodonta</taxon>
        <taxon>Unionida</taxon>
        <taxon>Unionoidea</taxon>
        <taxon>Unionidae</taxon>
        <taxon>Ambleminae</taxon>
        <taxon>Lampsilini</taxon>
        <taxon>Potamilus</taxon>
    </lineage>
</organism>
<dbReference type="InterPro" id="IPR033351">
    <property type="entry name" value="POC5"/>
</dbReference>
<keyword evidence="7" id="KW-0206">Cytoskeleton</keyword>
<comment type="caution">
    <text evidence="13">The sequence shown here is derived from an EMBL/GenBank/DDBJ whole genome shotgun (WGS) entry which is preliminary data.</text>
</comment>
<evidence type="ECO:0000256" key="6">
    <source>
        <dbReference type="ARBA" id="ARBA00023054"/>
    </source>
</evidence>
<evidence type="ECO:0000256" key="8">
    <source>
        <dbReference type="ARBA" id="ARBA00023306"/>
    </source>
</evidence>
<dbReference type="GO" id="GO:0005814">
    <property type="term" value="C:centriole"/>
    <property type="evidence" value="ECO:0007669"/>
    <property type="project" value="UniProtKB-SubCell"/>
</dbReference>
<sequence>MSSSGNENSIPDVPPDSPGSSVSTRLQEEYDELLKYAVVMPKYNPATVGRTLTDARESFAQSPPARETIITVTREKNADESGQDSDVTPVVVRVSRNLDGLPDFGGQSPISKDFEDLEDVQFKSLPKDFFATCLKEEMKSQERKFAEEKDSSSSVLSLPSVRAVTTEEYERVYSGTIDPDVGKMENLLDQWCLDLKRNVMAEFSQSKIRIVETGRQQLMNEQERHASEKMQLLNEIDSLKELLHTYEQSIERKDQVISNLTNAMQKQREKFDMLKKFNEWKIKHNDIKREGFASNLARQFYRRKLSQKVWDSWHSVIENKWHQRVEKACQTKAQEVCMQLTNDYENKIASLNEALEAARHEVVRLHQERDRYEEAMKKAFMRGVCALNLEAMSMFQNGEDQPGEEGVKNGQEGISENLQSSLPDKDYVAPKTIPHDPFYMTKSGQAKIVTTQGSRSTTTTTTVTQVRSQSTKSSGPGTKSKVLTAKVTAKVDHGRAGSGLGANPTLAPPMSSVIVERHNPVIKQTIGHATAERYIKPTSAAESQAGIVHRKIAGQSGAINIVPNIQTIKIVE</sequence>
<feature type="region of interest" description="Disordered" evidence="12">
    <location>
        <begin position="450"/>
        <end position="480"/>
    </location>
</feature>
<evidence type="ECO:0000256" key="7">
    <source>
        <dbReference type="ARBA" id="ARBA00023212"/>
    </source>
</evidence>
<feature type="region of interest" description="Disordered" evidence="12">
    <location>
        <begin position="397"/>
        <end position="433"/>
    </location>
</feature>
<evidence type="ECO:0000256" key="10">
    <source>
        <dbReference type="ARBA" id="ARBA00049959"/>
    </source>
</evidence>
<evidence type="ECO:0000256" key="5">
    <source>
        <dbReference type="ARBA" id="ARBA00022737"/>
    </source>
</evidence>
<keyword evidence="4" id="KW-0963">Cytoplasm</keyword>
<evidence type="ECO:0000313" key="14">
    <source>
        <dbReference type="Proteomes" id="UP001195483"/>
    </source>
</evidence>
<dbReference type="PANTHER" id="PTHR28618">
    <property type="entry name" value="CENTROSOMAL PROTEIN POC5"/>
    <property type="match status" value="1"/>
</dbReference>
<gene>
    <name evidence="13" type="ORF">CHS0354_037258</name>
</gene>
<feature type="coiled-coil region" evidence="11">
    <location>
        <begin position="341"/>
        <end position="375"/>
    </location>
</feature>
<feature type="coiled-coil region" evidence="11">
    <location>
        <begin position="215"/>
        <end position="270"/>
    </location>
</feature>
<evidence type="ECO:0000256" key="12">
    <source>
        <dbReference type="SAM" id="MobiDB-lite"/>
    </source>
</evidence>
<name>A0AAE0SXC4_9BIVA</name>
<evidence type="ECO:0000313" key="13">
    <source>
        <dbReference type="EMBL" id="KAK3599772.1"/>
    </source>
</evidence>
<dbReference type="EMBL" id="JAEAOA010002176">
    <property type="protein sequence ID" value="KAK3599772.1"/>
    <property type="molecule type" value="Genomic_DNA"/>
</dbReference>
<comment type="similarity">
    <text evidence="2">Belongs to the POC5 family.</text>
</comment>
<dbReference type="Proteomes" id="UP001195483">
    <property type="component" value="Unassembled WGS sequence"/>
</dbReference>
<keyword evidence="6 11" id="KW-0175">Coiled coil</keyword>
<reference evidence="13" key="2">
    <citation type="journal article" date="2021" name="Genome Biol. Evol.">
        <title>Developing a high-quality reference genome for a parasitic bivalve with doubly uniparental inheritance (Bivalvia: Unionida).</title>
        <authorList>
            <person name="Smith C.H."/>
        </authorList>
    </citation>
    <scope>NUCLEOTIDE SEQUENCE</scope>
    <source>
        <strain evidence="13">CHS0354</strain>
        <tissue evidence="13">Mantle</tissue>
    </source>
</reference>
<keyword evidence="8" id="KW-0131">Cell cycle</keyword>
<keyword evidence="14" id="KW-1185">Reference proteome</keyword>
<reference evidence="13" key="1">
    <citation type="journal article" date="2021" name="Genome Biol. Evol.">
        <title>A High-Quality Reference Genome for a Parasitic Bivalve with Doubly Uniparental Inheritance (Bivalvia: Unionida).</title>
        <authorList>
            <person name="Smith C.H."/>
        </authorList>
    </citation>
    <scope>NUCLEOTIDE SEQUENCE</scope>
    <source>
        <strain evidence="13">CHS0354</strain>
    </source>
</reference>
<feature type="region of interest" description="Disordered" evidence="12">
    <location>
        <begin position="1"/>
        <end position="26"/>
    </location>
</feature>